<dbReference type="Pfam" id="PF23282">
    <property type="entry name" value="WHD_ROQ1"/>
    <property type="match status" value="1"/>
</dbReference>
<dbReference type="InterPro" id="IPR058546">
    <property type="entry name" value="RPS4B/Roq1-like_LRR"/>
</dbReference>
<dbReference type="PANTHER" id="PTHR48051">
    <property type="match status" value="1"/>
</dbReference>
<evidence type="ECO:0000313" key="7">
    <source>
        <dbReference type="EMBL" id="KAG5616483.1"/>
    </source>
</evidence>
<gene>
    <name evidence="7" type="ORF">H5410_016307</name>
</gene>
<accession>A0A9J5ZWN0</accession>
<dbReference type="AlphaFoldDB" id="A0A9J5ZWN0"/>
<name>A0A9J5ZWN0_SOLCO</name>
<reference evidence="7 8" key="1">
    <citation type="submission" date="2020-09" db="EMBL/GenBank/DDBJ databases">
        <title>De no assembly of potato wild relative species, Solanum commersonii.</title>
        <authorList>
            <person name="Cho K."/>
        </authorList>
    </citation>
    <scope>NUCLEOTIDE SEQUENCE [LARGE SCALE GENOMIC DNA]</scope>
    <source>
        <strain evidence="7">LZ3.2</strain>
        <tissue evidence="7">Leaf</tissue>
    </source>
</reference>
<dbReference type="InterPro" id="IPR045344">
    <property type="entry name" value="C-JID"/>
</dbReference>
<dbReference type="Proteomes" id="UP000824120">
    <property type="component" value="Chromosome 3"/>
</dbReference>
<feature type="domain" description="Disease resistance protein RPS4B/Roq1-like leucine-rich repeats" evidence="6">
    <location>
        <begin position="240"/>
        <end position="327"/>
    </location>
</feature>
<protein>
    <submittedName>
        <fullName evidence="7">Uncharacterized protein</fullName>
    </submittedName>
</protein>
<proteinExistence type="predicted"/>
<keyword evidence="2" id="KW-0677">Repeat</keyword>
<evidence type="ECO:0000256" key="1">
    <source>
        <dbReference type="ARBA" id="ARBA00022614"/>
    </source>
</evidence>
<evidence type="ECO:0000256" key="3">
    <source>
        <dbReference type="ARBA" id="ARBA00022821"/>
    </source>
</evidence>
<dbReference type="InterPro" id="IPR058192">
    <property type="entry name" value="WHD_ROQ1-like"/>
</dbReference>
<sequence>MGLRVLVNKSLVFISENNMIEMHDLIQDMGKRIVQMQKHPGEYSRLWNVEDFKEMMDNNMGTKAVKAIWFTYFDQLYFNKEAMNDMKMLRILRISDNDEYERMDFFHLTPIAMMAPLNICPSTCVGWSGMTIRGSYYQKNFMPEDLFILISGGVRCITYGMTQRYPAITISAAARSKWLPKQSLKKIPDFRGMPNLEYLYLAECKSLEEIHHSLVCSRKLIELSLFDCENLKKFPYVNVESLKYLDLRGCSILENLPEIIGMMKPELEIEMSYSGIREFPLSIIQLQAHLTELDLSGMKNLVSLPSIICRLKGLVMLIVPGCSKLESFPEEMGDLEKLEWLDARDTLISRLPSSFIRLNKLKYLSFAKLGPEDGGYFVFPQVNEGLSSLEELHLNYCNLIDGGLPEDIGSLSSLKELDRSIAQLTALRTLCLSCCNRLQELPDFTGMPNLNILRLNCCNILDGGLPEDIGYLSSLRELNWSNDSICNSLFRIISSLQHDISASHSLSLRVLTSRKDIPSWFHHRGTGTSVIVNLPENWYVCDNFLGFAVCYSGKLFDITANLIPLCDDGMSLMTQKLALSNHLDTAQANGRTPNDYGLITLSFLREMKNYGFRLLYKDEPKLEALLQIRRTSDELRENSVTNEASCSSNKKQRSHF</sequence>
<keyword evidence="8" id="KW-1185">Reference proteome</keyword>
<dbReference type="Gene3D" id="3.80.10.10">
    <property type="entry name" value="Ribonuclease Inhibitor"/>
    <property type="match status" value="3"/>
</dbReference>
<comment type="caution">
    <text evidence="7">The sequence shown here is derived from an EMBL/GenBank/DDBJ whole genome shotgun (WGS) entry which is preliminary data.</text>
</comment>
<organism evidence="7 8">
    <name type="scientific">Solanum commersonii</name>
    <name type="common">Commerson's wild potato</name>
    <name type="synonym">Commerson's nightshade</name>
    <dbReference type="NCBI Taxonomy" id="4109"/>
    <lineage>
        <taxon>Eukaryota</taxon>
        <taxon>Viridiplantae</taxon>
        <taxon>Streptophyta</taxon>
        <taxon>Embryophyta</taxon>
        <taxon>Tracheophyta</taxon>
        <taxon>Spermatophyta</taxon>
        <taxon>Magnoliopsida</taxon>
        <taxon>eudicotyledons</taxon>
        <taxon>Gunneridae</taxon>
        <taxon>Pentapetalae</taxon>
        <taxon>asterids</taxon>
        <taxon>lamiids</taxon>
        <taxon>Solanales</taxon>
        <taxon>Solanaceae</taxon>
        <taxon>Solanoideae</taxon>
        <taxon>Solaneae</taxon>
        <taxon>Solanum</taxon>
    </lineage>
</organism>
<dbReference type="InterPro" id="IPR050216">
    <property type="entry name" value="LRR_domain-containing"/>
</dbReference>
<dbReference type="InterPro" id="IPR001611">
    <property type="entry name" value="Leu-rich_rpt"/>
</dbReference>
<evidence type="ECO:0000259" key="6">
    <source>
        <dbReference type="Pfam" id="PF23286"/>
    </source>
</evidence>
<evidence type="ECO:0000256" key="2">
    <source>
        <dbReference type="ARBA" id="ARBA00022737"/>
    </source>
</evidence>
<dbReference type="SUPFAM" id="SSF52058">
    <property type="entry name" value="L domain-like"/>
    <property type="match status" value="1"/>
</dbReference>
<dbReference type="Pfam" id="PF20160">
    <property type="entry name" value="C-JID"/>
    <property type="match status" value="1"/>
</dbReference>
<evidence type="ECO:0000259" key="4">
    <source>
        <dbReference type="Pfam" id="PF20160"/>
    </source>
</evidence>
<keyword evidence="3" id="KW-0611">Plant defense</keyword>
<dbReference type="Pfam" id="PF00560">
    <property type="entry name" value="LRR_1"/>
    <property type="match status" value="1"/>
</dbReference>
<dbReference type="InterPro" id="IPR032675">
    <property type="entry name" value="LRR_dom_sf"/>
</dbReference>
<dbReference type="EMBL" id="JACXVP010000003">
    <property type="protein sequence ID" value="KAG5616483.1"/>
    <property type="molecule type" value="Genomic_DNA"/>
</dbReference>
<keyword evidence="1" id="KW-0433">Leucine-rich repeat</keyword>
<dbReference type="GO" id="GO:0005737">
    <property type="term" value="C:cytoplasm"/>
    <property type="evidence" value="ECO:0007669"/>
    <property type="project" value="TreeGrafter"/>
</dbReference>
<feature type="domain" description="C-JID" evidence="4">
    <location>
        <begin position="514"/>
        <end position="620"/>
    </location>
</feature>
<dbReference type="OrthoDB" id="2018313at2759"/>
<feature type="domain" description="Disease resistance protein Roq1-like winged-helix" evidence="5">
    <location>
        <begin position="1"/>
        <end position="37"/>
    </location>
</feature>
<dbReference type="Pfam" id="PF23286">
    <property type="entry name" value="LRR_13"/>
    <property type="match status" value="1"/>
</dbReference>
<evidence type="ECO:0000259" key="5">
    <source>
        <dbReference type="Pfam" id="PF23282"/>
    </source>
</evidence>
<dbReference type="PANTHER" id="PTHR48051:SF1">
    <property type="entry name" value="RAS SUPPRESSOR PROTEIN 1"/>
    <property type="match status" value="1"/>
</dbReference>
<evidence type="ECO:0000313" key="8">
    <source>
        <dbReference type="Proteomes" id="UP000824120"/>
    </source>
</evidence>